<name>A0A0F9D5G0_9ZZZZ</name>
<evidence type="ECO:0000313" key="2">
    <source>
        <dbReference type="EMBL" id="KKL48931.1"/>
    </source>
</evidence>
<keyword evidence="1" id="KW-1133">Transmembrane helix</keyword>
<feature type="transmembrane region" description="Helical" evidence="1">
    <location>
        <begin position="48"/>
        <end position="67"/>
    </location>
</feature>
<sequence length="77" mass="8998">MRFFWWLWDAVAIAGTFSLAIPVSFYMARAYSHGNTKILLDFDVIGEAQFEVIAFPIACGMILVTWVRHLRSLFRRR</sequence>
<proteinExistence type="predicted"/>
<dbReference type="AlphaFoldDB" id="A0A0F9D5G0"/>
<gene>
    <name evidence="2" type="ORF">LCGC14_2320580</name>
</gene>
<feature type="transmembrane region" description="Helical" evidence="1">
    <location>
        <begin position="7"/>
        <end position="28"/>
    </location>
</feature>
<keyword evidence="1" id="KW-0472">Membrane</keyword>
<protein>
    <submittedName>
        <fullName evidence="2">Uncharacterized protein</fullName>
    </submittedName>
</protein>
<keyword evidence="1" id="KW-0812">Transmembrane</keyword>
<evidence type="ECO:0000256" key="1">
    <source>
        <dbReference type="SAM" id="Phobius"/>
    </source>
</evidence>
<accession>A0A0F9D5G0</accession>
<dbReference type="EMBL" id="LAZR01033145">
    <property type="protein sequence ID" value="KKL48931.1"/>
    <property type="molecule type" value="Genomic_DNA"/>
</dbReference>
<organism evidence="2">
    <name type="scientific">marine sediment metagenome</name>
    <dbReference type="NCBI Taxonomy" id="412755"/>
    <lineage>
        <taxon>unclassified sequences</taxon>
        <taxon>metagenomes</taxon>
        <taxon>ecological metagenomes</taxon>
    </lineage>
</organism>
<comment type="caution">
    <text evidence="2">The sequence shown here is derived from an EMBL/GenBank/DDBJ whole genome shotgun (WGS) entry which is preliminary data.</text>
</comment>
<reference evidence="2" key="1">
    <citation type="journal article" date="2015" name="Nature">
        <title>Complex archaea that bridge the gap between prokaryotes and eukaryotes.</title>
        <authorList>
            <person name="Spang A."/>
            <person name="Saw J.H."/>
            <person name="Jorgensen S.L."/>
            <person name="Zaremba-Niedzwiedzka K."/>
            <person name="Martijn J."/>
            <person name="Lind A.E."/>
            <person name="van Eijk R."/>
            <person name="Schleper C."/>
            <person name="Guy L."/>
            <person name="Ettema T.J."/>
        </authorList>
    </citation>
    <scope>NUCLEOTIDE SEQUENCE</scope>
</reference>